<accession>A0ACC0L9M6</accession>
<protein>
    <submittedName>
        <fullName evidence="1">Uncharacterized protein</fullName>
    </submittedName>
</protein>
<comment type="caution">
    <text evidence="1">The sequence shown here is derived from an EMBL/GenBank/DDBJ whole genome shotgun (WGS) entry which is preliminary data.</text>
</comment>
<keyword evidence="2" id="KW-1185">Reference proteome</keyword>
<gene>
    <name evidence="1" type="ORF">RHMOL_Rhmol13G0214700</name>
</gene>
<proteinExistence type="predicted"/>
<name>A0ACC0L9M6_RHOML</name>
<dbReference type="Proteomes" id="UP001062846">
    <property type="component" value="Chromosome 13"/>
</dbReference>
<evidence type="ECO:0000313" key="1">
    <source>
        <dbReference type="EMBL" id="KAI8525240.1"/>
    </source>
</evidence>
<reference evidence="1" key="1">
    <citation type="submission" date="2022-02" db="EMBL/GenBank/DDBJ databases">
        <title>Plant Genome Project.</title>
        <authorList>
            <person name="Zhang R.-G."/>
        </authorList>
    </citation>
    <scope>NUCLEOTIDE SEQUENCE</scope>
    <source>
        <strain evidence="1">AT1</strain>
    </source>
</reference>
<dbReference type="EMBL" id="CM046400">
    <property type="protein sequence ID" value="KAI8525240.1"/>
    <property type="molecule type" value="Genomic_DNA"/>
</dbReference>
<organism evidence="1 2">
    <name type="scientific">Rhododendron molle</name>
    <name type="common">Chinese azalea</name>
    <name type="synonym">Azalea mollis</name>
    <dbReference type="NCBI Taxonomy" id="49168"/>
    <lineage>
        <taxon>Eukaryota</taxon>
        <taxon>Viridiplantae</taxon>
        <taxon>Streptophyta</taxon>
        <taxon>Embryophyta</taxon>
        <taxon>Tracheophyta</taxon>
        <taxon>Spermatophyta</taxon>
        <taxon>Magnoliopsida</taxon>
        <taxon>eudicotyledons</taxon>
        <taxon>Gunneridae</taxon>
        <taxon>Pentapetalae</taxon>
        <taxon>asterids</taxon>
        <taxon>Ericales</taxon>
        <taxon>Ericaceae</taxon>
        <taxon>Ericoideae</taxon>
        <taxon>Rhodoreae</taxon>
        <taxon>Rhododendron</taxon>
    </lineage>
</organism>
<sequence>MNQTNGETTPESAATSVCRANVGILKIIYSRRFEEAPICVLCHDLLFYCERFGDNKTEKLVVALTGKAISSSDTASSAGEYWKIALAEAFPMEPSTRTKNRAVDSEMSSLRWWRRGQRRLNRRWRSGLD</sequence>
<evidence type="ECO:0000313" key="2">
    <source>
        <dbReference type="Proteomes" id="UP001062846"/>
    </source>
</evidence>